<dbReference type="AlphaFoldDB" id="A0A1R0ZJU3"/>
<reference evidence="1 2" key="1">
    <citation type="submission" date="2016-11" db="EMBL/GenBank/DDBJ databases">
        <title>Paenibacillus species isolates.</title>
        <authorList>
            <person name="Beno S.M."/>
        </authorList>
    </citation>
    <scope>NUCLEOTIDE SEQUENCE [LARGE SCALE GENOMIC DNA]</scope>
    <source>
        <strain evidence="1 2">FSL H7-0443</strain>
    </source>
</reference>
<protein>
    <recommendedName>
        <fullName evidence="3">Virulence protein</fullName>
    </recommendedName>
</protein>
<sequence length="163" mass="18442">MENLIYSRQALIAKSIGYSGNIIEEPFIAAIHEPIADTDEKVKEKIAEVAHLCPGFIFDFNNKKLTFKFFTGELNADKVQAYTHFVALLNETSKTLKYASSKSKDTDNDKFTFRLFLIRLGMKGDIYKTSRKILLEKLESNSAFRYGSKPEKVASEEPAESVS</sequence>
<proteinExistence type="predicted"/>
<name>A0A1R0ZJU3_9BACL</name>
<comment type="caution">
    <text evidence="1">The sequence shown here is derived from an EMBL/GenBank/DDBJ whole genome shotgun (WGS) entry which is preliminary data.</text>
</comment>
<dbReference type="OrthoDB" id="9775356at2"/>
<evidence type="ECO:0008006" key="3">
    <source>
        <dbReference type="Google" id="ProtNLM"/>
    </source>
</evidence>
<gene>
    <name evidence="1" type="ORF">BSK65_10650</name>
</gene>
<accession>A0A1R0ZJU3</accession>
<dbReference type="Proteomes" id="UP000187425">
    <property type="component" value="Unassembled WGS sequence"/>
</dbReference>
<evidence type="ECO:0000313" key="2">
    <source>
        <dbReference type="Proteomes" id="UP000187425"/>
    </source>
</evidence>
<organism evidence="1 2">
    <name type="scientific">Paenibacillus odorifer</name>
    <dbReference type="NCBI Taxonomy" id="189426"/>
    <lineage>
        <taxon>Bacteria</taxon>
        <taxon>Bacillati</taxon>
        <taxon>Bacillota</taxon>
        <taxon>Bacilli</taxon>
        <taxon>Bacillales</taxon>
        <taxon>Paenibacillaceae</taxon>
        <taxon>Paenibacillus</taxon>
    </lineage>
</organism>
<evidence type="ECO:0000313" key="1">
    <source>
        <dbReference type="EMBL" id="OME71491.1"/>
    </source>
</evidence>
<dbReference type="EMBL" id="MPTW01000004">
    <property type="protein sequence ID" value="OME71491.1"/>
    <property type="molecule type" value="Genomic_DNA"/>
</dbReference>